<evidence type="ECO:0000256" key="1">
    <source>
        <dbReference type="ARBA" id="ARBA00004141"/>
    </source>
</evidence>
<protein>
    <submittedName>
        <fullName evidence="9">Endospore germination permease</fullName>
    </submittedName>
</protein>
<proteinExistence type="inferred from homology"/>
<feature type="transmembrane region" description="Helical" evidence="8">
    <location>
        <begin position="142"/>
        <end position="162"/>
    </location>
</feature>
<keyword evidence="5 8" id="KW-0812">Transmembrane</keyword>
<evidence type="ECO:0000256" key="6">
    <source>
        <dbReference type="ARBA" id="ARBA00022989"/>
    </source>
</evidence>
<evidence type="ECO:0000256" key="5">
    <source>
        <dbReference type="ARBA" id="ARBA00022692"/>
    </source>
</evidence>
<evidence type="ECO:0000256" key="4">
    <source>
        <dbReference type="ARBA" id="ARBA00022544"/>
    </source>
</evidence>
<feature type="transmembrane region" description="Helical" evidence="8">
    <location>
        <begin position="214"/>
        <end position="235"/>
    </location>
</feature>
<keyword evidence="4" id="KW-0309">Germination</keyword>
<keyword evidence="10" id="KW-1185">Reference proteome</keyword>
<organism evidence="9 10">
    <name type="scientific">Tumebacillus amylolyticus</name>
    <dbReference type="NCBI Taxonomy" id="2801339"/>
    <lineage>
        <taxon>Bacteria</taxon>
        <taxon>Bacillati</taxon>
        <taxon>Bacillota</taxon>
        <taxon>Bacilli</taxon>
        <taxon>Bacillales</taxon>
        <taxon>Alicyclobacillaceae</taxon>
        <taxon>Tumebacillus</taxon>
    </lineage>
</organism>
<reference evidence="9 10" key="1">
    <citation type="submission" date="2021-01" db="EMBL/GenBank/DDBJ databases">
        <title>Tumebacillus sp. strain ITR2 16S ribosomal RNA gene Genome sequencing and assembly.</title>
        <authorList>
            <person name="Kang M."/>
        </authorList>
    </citation>
    <scope>NUCLEOTIDE SEQUENCE [LARGE SCALE GENOMIC DNA]</scope>
    <source>
        <strain evidence="9 10">ITR2</strain>
    </source>
</reference>
<sequence length="360" mass="40874">MEKPSISTFHAVMLLVGSTGLLNHVLIIPMILQEVGRDAWISVLGTTGLALLWMPLLYVITKRTSQQHLMKWFQTSYGKWLANVLGVWVALYLLLVSVSTLKDMLTWTKVSYMTQTPTLALLVLFLALCFVNAMAGIQSVGAIGGILIPVVIVFGFFVMFGNMHQKNYHQLLPFLEHGWSPLLNGVLYAGAGFTELMYLVLMQHHVRKPIRFRTFLLVCLAFLGLTLGPLIGAIAEFGVFEAAGQRYPAYEEWRLLYIGRYVEHVDFLSIYQWLSGAFVRISLSMYLIPDVLRVKERKQRRWVMLGVSVCIGALVLWPISDMKFFDLLTRFGVPMLTLWLWVFSLVVGILVLVRRKQKGV</sequence>
<comment type="similarity">
    <text evidence="2">Belongs to the amino acid-polyamine-organocation (APC) superfamily. Spore germination protein (SGP) (TC 2.A.3.9) family.</text>
</comment>
<feature type="transmembrane region" description="Helical" evidence="8">
    <location>
        <begin position="39"/>
        <end position="60"/>
    </location>
</feature>
<feature type="transmembrane region" description="Helical" evidence="8">
    <location>
        <begin position="301"/>
        <end position="319"/>
    </location>
</feature>
<evidence type="ECO:0000256" key="3">
    <source>
        <dbReference type="ARBA" id="ARBA00022448"/>
    </source>
</evidence>
<dbReference type="Pfam" id="PF03845">
    <property type="entry name" value="Spore_permease"/>
    <property type="match status" value="1"/>
</dbReference>
<evidence type="ECO:0000313" key="9">
    <source>
        <dbReference type="EMBL" id="MBL0385686.1"/>
    </source>
</evidence>
<dbReference type="EMBL" id="JAEQNB010000001">
    <property type="protein sequence ID" value="MBL0385686.1"/>
    <property type="molecule type" value="Genomic_DNA"/>
</dbReference>
<keyword evidence="6 8" id="KW-1133">Transmembrane helix</keyword>
<evidence type="ECO:0000313" key="10">
    <source>
        <dbReference type="Proteomes" id="UP000602284"/>
    </source>
</evidence>
<keyword evidence="3" id="KW-0813">Transport</keyword>
<dbReference type="InterPro" id="IPR004761">
    <property type="entry name" value="Spore_GerAB"/>
</dbReference>
<feature type="transmembrane region" description="Helical" evidence="8">
    <location>
        <begin position="118"/>
        <end position="135"/>
    </location>
</feature>
<dbReference type="RefSeq" id="WP_201631115.1">
    <property type="nucleotide sequence ID" value="NZ_JAEQNB010000001.1"/>
</dbReference>
<feature type="transmembrane region" description="Helical" evidence="8">
    <location>
        <begin position="12"/>
        <end position="33"/>
    </location>
</feature>
<feature type="transmembrane region" description="Helical" evidence="8">
    <location>
        <begin position="331"/>
        <end position="353"/>
    </location>
</feature>
<comment type="subcellular location">
    <subcellularLocation>
        <location evidence="1">Membrane</location>
        <topology evidence="1">Multi-pass membrane protein</topology>
    </subcellularLocation>
</comment>
<dbReference type="PANTHER" id="PTHR34975:SF2">
    <property type="entry name" value="SPORE GERMINATION PROTEIN A2"/>
    <property type="match status" value="1"/>
</dbReference>
<feature type="transmembrane region" description="Helical" evidence="8">
    <location>
        <begin position="270"/>
        <end position="289"/>
    </location>
</feature>
<name>A0ABS1J5Y0_9BACL</name>
<evidence type="ECO:0000256" key="2">
    <source>
        <dbReference type="ARBA" id="ARBA00007998"/>
    </source>
</evidence>
<feature type="transmembrane region" description="Helical" evidence="8">
    <location>
        <begin position="80"/>
        <end position="98"/>
    </location>
</feature>
<evidence type="ECO:0000256" key="8">
    <source>
        <dbReference type="SAM" id="Phobius"/>
    </source>
</evidence>
<gene>
    <name evidence="9" type="ORF">JJB07_03395</name>
</gene>
<comment type="caution">
    <text evidence="9">The sequence shown here is derived from an EMBL/GenBank/DDBJ whole genome shotgun (WGS) entry which is preliminary data.</text>
</comment>
<feature type="transmembrane region" description="Helical" evidence="8">
    <location>
        <begin position="182"/>
        <end position="202"/>
    </location>
</feature>
<evidence type="ECO:0000256" key="7">
    <source>
        <dbReference type="ARBA" id="ARBA00023136"/>
    </source>
</evidence>
<keyword evidence="7 8" id="KW-0472">Membrane</keyword>
<dbReference type="Proteomes" id="UP000602284">
    <property type="component" value="Unassembled WGS sequence"/>
</dbReference>
<dbReference type="NCBIfam" id="TIGR00912">
    <property type="entry name" value="2A0309"/>
    <property type="match status" value="1"/>
</dbReference>
<accession>A0ABS1J5Y0</accession>
<dbReference type="PANTHER" id="PTHR34975">
    <property type="entry name" value="SPORE GERMINATION PROTEIN A2"/>
    <property type="match status" value="1"/>
</dbReference>